<feature type="signal peptide" evidence="2">
    <location>
        <begin position="1"/>
        <end position="17"/>
    </location>
</feature>
<reference evidence="3 4" key="1">
    <citation type="journal article" date="2016" name="PLoS ONE">
        <title>Sequence Assembly of Yarrowia lipolytica Strain W29/CLIB89 Shows Transposable Element Diversity.</title>
        <authorList>
            <person name="Magnan C."/>
            <person name="Yu J."/>
            <person name="Chang I."/>
            <person name="Jahn E."/>
            <person name="Kanomata Y."/>
            <person name="Wu J."/>
            <person name="Zeller M."/>
            <person name="Oakes M."/>
            <person name="Baldi P."/>
            <person name="Sandmeyer S."/>
        </authorList>
    </citation>
    <scope>NUCLEOTIDE SEQUENCE [LARGE SCALE GENOMIC DNA]</scope>
    <source>
        <strain evidence="4">CLIB89(W29)</strain>
    </source>
</reference>
<evidence type="ECO:0000256" key="1">
    <source>
        <dbReference type="SAM" id="MobiDB-lite"/>
    </source>
</evidence>
<evidence type="ECO:0008006" key="5">
    <source>
        <dbReference type="Google" id="ProtNLM"/>
    </source>
</evidence>
<dbReference type="RefSeq" id="XP_068139495.1">
    <property type="nucleotide sequence ID" value="XM_068283394.1"/>
</dbReference>
<feature type="compositionally biased region" description="Polar residues" evidence="1">
    <location>
        <begin position="137"/>
        <end position="146"/>
    </location>
</feature>
<proteinExistence type="predicted"/>
<accession>A0A1D8NNI2</accession>
<dbReference type="GeneID" id="94583976"/>
<feature type="compositionally biased region" description="Low complexity" evidence="1">
    <location>
        <begin position="168"/>
        <end position="177"/>
    </location>
</feature>
<organism evidence="3 4">
    <name type="scientific">Yarrowia lipolytica</name>
    <name type="common">Candida lipolytica</name>
    <dbReference type="NCBI Taxonomy" id="4952"/>
    <lineage>
        <taxon>Eukaryota</taxon>
        <taxon>Fungi</taxon>
        <taxon>Dikarya</taxon>
        <taxon>Ascomycota</taxon>
        <taxon>Saccharomycotina</taxon>
        <taxon>Dipodascomycetes</taxon>
        <taxon>Dipodascales</taxon>
        <taxon>Dipodascales incertae sedis</taxon>
        <taxon>Yarrowia</taxon>
    </lineage>
</organism>
<evidence type="ECO:0000313" key="4">
    <source>
        <dbReference type="Proteomes" id="UP000182444"/>
    </source>
</evidence>
<dbReference type="VEuPathDB" id="FungiDB:YALI0_F14157g"/>
<feature type="chain" id="PRO_5030026711" description="GPI anchored protein" evidence="2">
    <location>
        <begin position="18"/>
        <end position="201"/>
    </location>
</feature>
<dbReference type="Proteomes" id="UP000182444">
    <property type="component" value="Chromosome 1F"/>
</dbReference>
<feature type="region of interest" description="Disordered" evidence="1">
    <location>
        <begin position="137"/>
        <end position="184"/>
    </location>
</feature>
<protein>
    <recommendedName>
        <fullName evidence="5">GPI anchored protein</fullName>
    </recommendedName>
</protein>
<keyword evidence="2" id="KW-0732">Signal</keyword>
<dbReference type="EMBL" id="CP017558">
    <property type="protein sequence ID" value="AOW07163.1"/>
    <property type="molecule type" value="Genomic_DNA"/>
</dbReference>
<dbReference type="VEuPathDB" id="FungiDB:YALI1_F19015g"/>
<gene>
    <name evidence="3" type="ORF">YALI1_F19015g</name>
</gene>
<sequence length="201" mass="21640">MRLLAIITLCKTSLALSHPSGGGGGDIPFDNMRHMTSESKWKSAESELQGFYTRSSLREDEMMSLDSVMEKISEGHHSTFTNWSRDVIQTREADDTPNGLELINSTVTAAPTTISITDSSIETAMGQNPESTFDNIAAPSRNSETKPFTARYPLESDPTPTPYFEPMASSAAPSPASTGSSNHAPTQSFGVVLLALGAFFL</sequence>
<evidence type="ECO:0000313" key="3">
    <source>
        <dbReference type="EMBL" id="AOW07163.1"/>
    </source>
</evidence>
<evidence type="ECO:0000256" key="2">
    <source>
        <dbReference type="SAM" id="SignalP"/>
    </source>
</evidence>
<dbReference type="AlphaFoldDB" id="A0A1D8NNI2"/>
<name>A0A1D8NNI2_YARLL</name>